<reference evidence="2 3" key="1">
    <citation type="submission" date="2019-07" db="EMBL/GenBank/DDBJ databases">
        <title>Novel species isolated from glacier.</title>
        <authorList>
            <person name="Liu Q."/>
            <person name="Xin Y.-H."/>
        </authorList>
    </citation>
    <scope>NUCLEOTIDE SEQUENCE [LARGE SCALE GENOMIC DNA]</scope>
    <source>
        <strain evidence="2 3">LB1R16</strain>
    </source>
</reference>
<dbReference type="OrthoDB" id="9809746at2"/>
<dbReference type="InterPro" id="IPR036249">
    <property type="entry name" value="Thioredoxin-like_sf"/>
</dbReference>
<dbReference type="InterPro" id="IPR000866">
    <property type="entry name" value="AhpC/TSA"/>
</dbReference>
<dbReference type="SUPFAM" id="SSF52833">
    <property type="entry name" value="Thioredoxin-like"/>
    <property type="match status" value="1"/>
</dbReference>
<dbReference type="AlphaFoldDB" id="A0A552UH64"/>
<organism evidence="2 3">
    <name type="scientific">Glacieibacterium frigidum</name>
    <dbReference type="NCBI Taxonomy" id="2593303"/>
    <lineage>
        <taxon>Bacteria</taxon>
        <taxon>Pseudomonadati</taxon>
        <taxon>Pseudomonadota</taxon>
        <taxon>Alphaproteobacteria</taxon>
        <taxon>Sphingomonadales</taxon>
        <taxon>Sphingosinicellaceae</taxon>
        <taxon>Glacieibacterium</taxon>
    </lineage>
</organism>
<dbReference type="EMBL" id="VJWA01000001">
    <property type="protein sequence ID" value="TRW17531.1"/>
    <property type="molecule type" value="Genomic_DNA"/>
</dbReference>
<evidence type="ECO:0000313" key="3">
    <source>
        <dbReference type="Proteomes" id="UP000317894"/>
    </source>
</evidence>
<dbReference type="Proteomes" id="UP000317894">
    <property type="component" value="Unassembled WGS sequence"/>
</dbReference>
<evidence type="ECO:0000313" key="2">
    <source>
        <dbReference type="EMBL" id="TRW17531.1"/>
    </source>
</evidence>
<feature type="domain" description="Thioredoxin" evidence="1">
    <location>
        <begin position="81"/>
        <end position="254"/>
    </location>
</feature>
<keyword evidence="3" id="KW-1185">Reference proteome</keyword>
<dbReference type="Pfam" id="PF00578">
    <property type="entry name" value="AhpC-TSA"/>
    <property type="match status" value="1"/>
</dbReference>
<dbReference type="GO" id="GO:0016491">
    <property type="term" value="F:oxidoreductase activity"/>
    <property type="evidence" value="ECO:0007669"/>
    <property type="project" value="InterPro"/>
</dbReference>
<dbReference type="GO" id="GO:0016209">
    <property type="term" value="F:antioxidant activity"/>
    <property type="evidence" value="ECO:0007669"/>
    <property type="project" value="InterPro"/>
</dbReference>
<protein>
    <submittedName>
        <fullName evidence="2">AhpC/TSA family protein</fullName>
    </submittedName>
</protein>
<dbReference type="Gene3D" id="3.40.30.10">
    <property type="entry name" value="Glutaredoxin"/>
    <property type="match status" value="1"/>
</dbReference>
<evidence type="ECO:0000259" key="1">
    <source>
        <dbReference type="PROSITE" id="PS51352"/>
    </source>
</evidence>
<name>A0A552UH64_9SPHN</name>
<comment type="caution">
    <text evidence="2">The sequence shown here is derived from an EMBL/GenBank/DDBJ whole genome shotgun (WGS) entry which is preliminary data.</text>
</comment>
<accession>A0A552UH64</accession>
<dbReference type="InterPro" id="IPR013766">
    <property type="entry name" value="Thioredoxin_domain"/>
</dbReference>
<dbReference type="PROSITE" id="PS51352">
    <property type="entry name" value="THIOREDOXIN_2"/>
    <property type="match status" value="1"/>
</dbReference>
<sequence length="260" mass="27613">MPVGEGCVKCRCAMLSMHGTRQHCRRAWNRCARGCLPSPARRPHYRAMMTMTPAAAAPDWASLYDGFIAELRTRGTGSSAPRLGDRLEPFVLPNSSGRYVALDDLLGAGPIVLNFIRGGWCPYCRAELAAWAAAIPRLEAVGGRLIAVSSEIGGRAETTRCSLAPGAEMLCDVDHGLATALGLTSIVGEAVHDAYRGAGLDLADIYGDTGRLLPIPATFVIAGDGTVRYAFVEPDFRIRADPAVVIAVVEALGVTARPYS</sequence>
<gene>
    <name evidence="2" type="ORF">FMM06_05095</name>
</gene>
<proteinExistence type="predicted"/>
<dbReference type="CDD" id="cd02970">
    <property type="entry name" value="PRX_like2"/>
    <property type="match status" value="1"/>
</dbReference>